<dbReference type="InterPro" id="IPR036709">
    <property type="entry name" value="Autotransporte_beta_dom_sf"/>
</dbReference>
<dbReference type="Gene3D" id="2.40.128.130">
    <property type="entry name" value="Autotransporter beta-domain"/>
    <property type="match status" value="1"/>
</dbReference>
<dbReference type="AlphaFoldDB" id="A0A2W5R578"/>
<dbReference type="PROSITE" id="PS51208">
    <property type="entry name" value="AUTOTRANSPORTER"/>
    <property type="match status" value="1"/>
</dbReference>
<dbReference type="InterPro" id="IPR006315">
    <property type="entry name" value="OM_autotransptr_brl_dom"/>
</dbReference>
<accession>A0A2W5R578</accession>
<reference evidence="2 3" key="1">
    <citation type="submission" date="2017-08" db="EMBL/GenBank/DDBJ databases">
        <title>Infants hospitalized years apart are colonized by the same room-sourced microbial strains.</title>
        <authorList>
            <person name="Brooks B."/>
            <person name="Olm M.R."/>
            <person name="Firek B.A."/>
            <person name="Baker R."/>
            <person name="Thomas B.C."/>
            <person name="Morowitz M.J."/>
            <person name="Banfield J.F."/>
        </authorList>
    </citation>
    <scope>NUCLEOTIDE SEQUENCE [LARGE SCALE GENOMIC DNA]</scope>
    <source>
        <strain evidence="2">S2_005_001_R2_27</strain>
    </source>
</reference>
<dbReference type="NCBIfam" id="TIGR01414">
    <property type="entry name" value="autotrans_barl"/>
    <property type="match status" value="1"/>
</dbReference>
<dbReference type="SMART" id="SM00869">
    <property type="entry name" value="Autotransporter"/>
    <property type="match status" value="1"/>
</dbReference>
<comment type="caution">
    <text evidence="2">The sequence shown here is derived from an EMBL/GenBank/DDBJ whole genome shotgun (WGS) entry which is preliminary data.</text>
</comment>
<protein>
    <recommendedName>
        <fullName evidence="1">Autotransporter domain-containing protein</fullName>
    </recommendedName>
</protein>
<dbReference type="InterPro" id="IPR005546">
    <property type="entry name" value="Autotransporte_beta"/>
</dbReference>
<dbReference type="SUPFAM" id="SSF51126">
    <property type="entry name" value="Pectin lyase-like"/>
    <property type="match status" value="1"/>
</dbReference>
<evidence type="ECO:0000259" key="1">
    <source>
        <dbReference type="PROSITE" id="PS51208"/>
    </source>
</evidence>
<dbReference type="EMBL" id="QFQD01000016">
    <property type="protein sequence ID" value="PZQ83839.1"/>
    <property type="molecule type" value="Genomic_DNA"/>
</dbReference>
<evidence type="ECO:0000313" key="2">
    <source>
        <dbReference type="EMBL" id="PZQ83839.1"/>
    </source>
</evidence>
<name>A0A2W5R578_ANCNO</name>
<gene>
    <name evidence="2" type="ORF">DI549_06890</name>
</gene>
<dbReference type="Proteomes" id="UP000248887">
    <property type="component" value="Unassembled WGS sequence"/>
</dbReference>
<evidence type="ECO:0000313" key="3">
    <source>
        <dbReference type="Proteomes" id="UP000248887"/>
    </source>
</evidence>
<organism evidence="2 3">
    <name type="scientific">Ancylobacter novellus</name>
    <name type="common">Thiobacillus novellus</name>
    <dbReference type="NCBI Taxonomy" id="921"/>
    <lineage>
        <taxon>Bacteria</taxon>
        <taxon>Pseudomonadati</taxon>
        <taxon>Pseudomonadota</taxon>
        <taxon>Alphaproteobacteria</taxon>
        <taxon>Hyphomicrobiales</taxon>
        <taxon>Xanthobacteraceae</taxon>
        <taxon>Ancylobacter</taxon>
    </lineage>
</organism>
<dbReference type="SUPFAM" id="SSF103515">
    <property type="entry name" value="Autotransporter"/>
    <property type="match status" value="1"/>
</dbReference>
<sequence length="1000" mass="99838">MEFCGAPTCGRRPLAGTFFRSVTQGWRDRPGAGAMSIPVVSSREAGRGAALRAASLLRTSALCGLAGLALLALPVGARAQESATIPLYPGSATNGFSNHLTVAVGGGAPLSVLMDTGSTGLYVYESLIGPNSTPLTSGGSPIPFQYGYSSGNELHGYYVSTPVTFPDASTALSTGAITVGAVTSLVCKGGGNYCPGWPTGQSGVMGVAYSALPSAMFNPLAQLLGNYGNGFIVVSNDLGNPGVSPHVIVGLTAQNTAGVLWSQFAGDNTGTQPAGLNAWNTKSINTCFAVNNGAPGCFVTVFDTGAQLGSFETGTSGQSYGQVTAGSAVTITVPGVMSFTNVAGTSVNDNFYVYEPAHGGTSGYNSGAGVFRYYVVAYDGIYGRIGFAPLQNVLLGTIYAANDADLGVPGSGVLLAGELVTAPGFTSDRPIAFGTNAGLSVFGNATFAGTLSGSVNMDVTIAPGGALALPGVSLYSGVMTVSGGALIVNGVLPATLLLDGTVLSGSGTIGAVAAANGSTLAPGNSIGTLTVLGNAVFAPGATYTAEIGASGSSDLIAVGGTASLAGTLDIALYGPGTPVLGSRYTLLSAAGGLNGQFQTVQAADFGAIGTAFPYLAPEVSYSATTVDLTMGRSAVSFTTAALTPNQFAMARAADSATDASDAVVALAGLNTITATPALQALSGEIYASAQSVIQQQSAYLRDAVGARLRQAAGEPGAIGPTTATAAGLPLSFWVQGFGGWGETSSNGNAASVSNSIGGAVFGLDTPIGNDWRAGLVGGYSRSSFSQDNGWGNADNYDVGLYAGGTVGAARLALGAAYGWHDVAVSRSVGFSGYMSGTAGDYDANSFQAFGELSYDVVLERLTLTPFAGLAYVGVDGADLAESGTGAALDVATADMDTLYSALGLRFAVPFAFNGHEMWLGGTLGWQHAFGDVTPSATVAFATGSTAVALGGVPIAENAALLGLELAYAPSDTTRLALKYAGQLASGANQNTLLAELVVKF</sequence>
<proteinExistence type="predicted"/>
<dbReference type="GO" id="GO:0019867">
    <property type="term" value="C:outer membrane"/>
    <property type="evidence" value="ECO:0007669"/>
    <property type="project" value="InterPro"/>
</dbReference>
<feature type="domain" description="Autotransporter" evidence="1">
    <location>
        <begin position="725"/>
        <end position="1000"/>
    </location>
</feature>
<dbReference type="Pfam" id="PF03797">
    <property type="entry name" value="Autotransporter"/>
    <property type="match status" value="1"/>
</dbReference>
<dbReference type="InterPro" id="IPR011050">
    <property type="entry name" value="Pectin_lyase_fold/virulence"/>
</dbReference>